<evidence type="ECO:0000313" key="3">
    <source>
        <dbReference type="Proteomes" id="UP000076482"/>
    </source>
</evidence>
<dbReference type="RefSeq" id="WP_063263607.1">
    <property type="nucleotide sequence ID" value="NZ_LJKE01000137.1"/>
</dbReference>
<protein>
    <recommendedName>
        <fullName evidence="4">YndJ family protein</fullName>
    </recommendedName>
</protein>
<gene>
    <name evidence="2" type="ORF">B4088_6441</name>
</gene>
<feature type="transmembrane region" description="Helical" evidence="1">
    <location>
        <begin position="266"/>
        <end position="289"/>
    </location>
</feature>
<feature type="transmembrane region" description="Helical" evidence="1">
    <location>
        <begin position="203"/>
        <end position="221"/>
    </location>
</feature>
<dbReference type="AlphaFoldDB" id="A0A164K946"/>
<keyword evidence="1" id="KW-0812">Transmembrane</keyword>
<name>A0A164K946_BACCE</name>
<accession>A0A164K946</accession>
<feature type="transmembrane region" description="Helical" evidence="1">
    <location>
        <begin position="5"/>
        <end position="22"/>
    </location>
</feature>
<dbReference type="EMBL" id="LJKE01000137">
    <property type="protein sequence ID" value="KZD49381.1"/>
    <property type="molecule type" value="Genomic_DNA"/>
</dbReference>
<dbReference type="Pfam" id="PF14158">
    <property type="entry name" value="YndJ"/>
    <property type="match status" value="1"/>
</dbReference>
<dbReference type="PATRIC" id="fig|1396.535.peg.4940"/>
<dbReference type="Proteomes" id="UP000076482">
    <property type="component" value="Unassembled WGS sequence"/>
</dbReference>
<feature type="transmembrane region" description="Helical" evidence="1">
    <location>
        <begin position="144"/>
        <end position="167"/>
    </location>
</feature>
<feature type="transmembrane region" description="Helical" evidence="1">
    <location>
        <begin position="118"/>
        <end position="138"/>
    </location>
</feature>
<feature type="transmembrane region" description="Helical" evidence="1">
    <location>
        <begin position="233"/>
        <end position="254"/>
    </location>
</feature>
<feature type="transmembrane region" description="Helical" evidence="1">
    <location>
        <begin position="28"/>
        <end position="44"/>
    </location>
</feature>
<sequence length="541" mass="62265">MNNIIVGLACYIIFLICEWSNINPVEAIILLSILLFIPMSFCIIDKKRRNGSYVFFYKLVSLLYPIAVISATLAFVTNHYFFALLWFVYTGIVALFGVSRLLERGWKPLEETAIDSAFMYLFLGGCWFFASVAKLSIMHFSSDIVLLTAAHFHYSAFLLPLSAGLIGRKREKRSKVYDAIMFIIVVSPMTVAIGITYSRVFEFFAVFLYLCAIYGYGMYVWRTKFNAISAKILLIISSSTLMVTIMFSLIYSYGNLKHVLTITIAQMVWIHGVVNGIGVALPAFVGWLIEKSAPNYKYYGKPMSRLRGNVTVGEAFLHNRNLIESKEYKGLVDKMNDFHSEAFDISKIPLSVIRFYENTIEYELQSHIKWNRWFRPLAFFYEKMSKRVGQIHLGMGGKWETMHGSIVGIIDEKDGREGVRAWLRKNDVGESIFVALYSKHTYENETYMNIALPLPYSNMTGILKLCNKSNDLIITSKLREDGKGDEGIYLHTRFFTIRLPLAETFIIKESMDHILEANHRMWIFGVKFLEIDYEIKKIEEK</sequence>
<comment type="caution">
    <text evidence="2">The sequence shown here is derived from an EMBL/GenBank/DDBJ whole genome shotgun (WGS) entry which is preliminary data.</text>
</comment>
<dbReference type="InterPro" id="IPR025450">
    <property type="entry name" value="YndJ-like"/>
</dbReference>
<feature type="transmembrane region" description="Helical" evidence="1">
    <location>
        <begin position="56"/>
        <end position="74"/>
    </location>
</feature>
<feature type="transmembrane region" description="Helical" evidence="1">
    <location>
        <begin position="80"/>
        <end position="98"/>
    </location>
</feature>
<reference evidence="2 3" key="1">
    <citation type="submission" date="2015-09" db="EMBL/GenBank/DDBJ databases">
        <title>Bacillus cereus food isolates.</title>
        <authorList>
            <person name="Boekhorst J."/>
        </authorList>
    </citation>
    <scope>NUCLEOTIDE SEQUENCE [LARGE SCALE GENOMIC DNA]</scope>
    <source>
        <strain evidence="2 3">B4088</strain>
    </source>
</reference>
<evidence type="ECO:0000313" key="2">
    <source>
        <dbReference type="EMBL" id="KZD49381.1"/>
    </source>
</evidence>
<keyword evidence="1" id="KW-0472">Membrane</keyword>
<feature type="transmembrane region" description="Helical" evidence="1">
    <location>
        <begin position="179"/>
        <end position="197"/>
    </location>
</feature>
<keyword evidence="1" id="KW-1133">Transmembrane helix</keyword>
<organism evidence="2 3">
    <name type="scientific">Bacillus cereus</name>
    <dbReference type="NCBI Taxonomy" id="1396"/>
    <lineage>
        <taxon>Bacteria</taxon>
        <taxon>Bacillati</taxon>
        <taxon>Bacillota</taxon>
        <taxon>Bacilli</taxon>
        <taxon>Bacillales</taxon>
        <taxon>Bacillaceae</taxon>
        <taxon>Bacillus</taxon>
        <taxon>Bacillus cereus group</taxon>
    </lineage>
</organism>
<evidence type="ECO:0000256" key="1">
    <source>
        <dbReference type="SAM" id="Phobius"/>
    </source>
</evidence>
<evidence type="ECO:0008006" key="4">
    <source>
        <dbReference type="Google" id="ProtNLM"/>
    </source>
</evidence>
<proteinExistence type="predicted"/>